<gene>
    <name evidence="2" type="ORF">Tci_892550</name>
</gene>
<protein>
    <recommendedName>
        <fullName evidence="3">Reverse transcriptase domain-containing protein</fullName>
    </recommendedName>
</protein>
<proteinExistence type="predicted"/>
<evidence type="ECO:0000313" key="2">
    <source>
        <dbReference type="EMBL" id="GFD20581.1"/>
    </source>
</evidence>
<evidence type="ECO:0000256" key="1">
    <source>
        <dbReference type="SAM" id="MobiDB-lite"/>
    </source>
</evidence>
<dbReference type="AlphaFoldDB" id="A0A699UFQ5"/>
<dbReference type="EMBL" id="BKCJ011323187">
    <property type="protein sequence ID" value="GFD20581.1"/>
    <property type="molecule type" value="Genomic_DNA"/>
</dbReference>
<sequence>LQGNNQGRNQFFQGANQGQNQPLAYQALVYQPPVHQPQISQPQVVTTNEFTNFMKANDAIFKNMQTNMTSLTNSNLELQNMFGPTIPTTSSSPVVEHETEATKNTVHPTNNESTEDVQPLVIQSESPILNSEQVVAPIIEPVASPVSAPKP</sequence>
<feature type="non-terminal residue" evidence="2">
    <location>
        <position position="1"/>
    </location>
</feature>
<evidence type="ECO:0008006" key="3">
    <source>
        <dbReference type="Google" id="ProtNLM"/>
    </source>
</evidence>
<reference evidence="2" key="1">
    <citation type="journal article" date="2019" name="Sci. Rep.">
        <title>Draft genome of Tanacetum cinerariifolium, the natural source of mosquito coil.</title>
        <authorList>
            <person name="Yamashiro T."/>
            <person name="Shiraishi A."/>
            <person name="Satake H."/>
            <person name="Nakayama K."/>
        </authorList>
    </citation>
    <scope>NUCLEOTIDE SEQUENCE</scope>
</reference>
<organism evidence="2">
    <name type="scientific">Tanacetum cinerariifolium</name>
    <name type="common">Dalmatian daisy</name>
    <name type="synonym">Chrysanthemum cinerariifolium</name>
    <dbReference type="NCBI Taxonomy" id="118510"/>
    <lineage>
        <taxon>Eukaryota</taxon>
        <taxon>Viridiplantae</taxon>
        <taxon>Streptophyta</taxon>
        <taxon>Embryophyta</taxon>
        <taxon>Tracheophyta</taxon>
        <taxon>Spermatophyta</taxon>
        <taxon>Magnoliopsida</taxon>
        <taxon>eudicotyledons</taxon>
        <taxon>Gunneridae</taxon>
        <taxon>Pentapetalae</taxon>
        <taxon>asterids</taxon>
        <taxon>campanulids</taxon>
        <taxon>Asterales</taxon>
        <taxon>Asteraceae</taxon>
        <taxon>Asteroideae</taxon>
        <taxon>Anthemideae</taxon>
        <taxon>Anthemidinae</taxon>
        <taxon>Tanacetum</taxon>
    </lineage>
</organism>
<comment type="caution">
    <text evidence="2">The sequence shown here is derived from an EMBL/GenBank/DDBJ whole genome shotgun (WGS) entry which is preliminary data.</text>
</comment>
<feature type="non-terminal residue" evidence="2">
    <location>
        <position position="151"/>
    </location>
</feature>
<feature type="region of interest" description="Disordered" evidence="1">
    <location>
        <begin position="85"/>
        <end position="117"/>
    </location>
</feature>
<accession>A0A699UFQ5</accession>
<name>A0A699UFQ5_TANCI</name>
<feature type="compositionally biased region" description="Polar residues" evidence="1">
    <location>
        <begin position="102"/>
        <end position="112"/>
    </location>
</feature>